<protein>
    <recommendedName>
        <fullName evidence="10">NADH-quinone oxidoreductase subunit K</fullName>
    </recommendedName>
</protein>
<dbReference type="Pfam" id="PF00420">
    <property type="entry name" value="Oxidored_q2"/>
    <property type="match status" value="1"/>
</dbReference>
<gene>
    <name evidence="6" type="ORF">CGL51_06735</name>
    <name evidence="7" type="ORF">CGL52_01180</name>
</gene>
<evidence type="ECO:0000256" key="2">
    <source>
        <dbReference type="ARBA" id="ARBA00022692"/>
    </source>
</evidence>
<evidence type="ECO:0000256" key="3">
    <source>
        <dbReference type="ARBA" id="ARBA00022989"/>
    </source>
</evidence>
<dbReference type="InterPro" id="IPR039428">
    <property type="entry name" value="NUOK/Mnh_C1-like"/>
</dbReference>
<comment type="caution">
    <text evidence="7">The sequence shown here is derived from an EMBL/GenBank/DDBJ whole genome shotgun (WGS) entry which is preliminary data.</text>
</comment>
<evidence type="ECO:0000313" key="7">
    <source>
        <dbReference type="EMBL" id="RFB00229.1"/>
    </source>
</evidence>
<reference evidence="8 9" key="1">
    <citation type="submission" date="2017-07" db="EMBL/GenBank/DDBJ databases">
        <title>Draft genome sequence of aerobic hyperthermophilic archaea, Pyrobaculum aerophilum YKB31 and YKB32.</title>
        <authorList>
            <person name="Mochizuki T."/>
            <person name="Berliner A.J."/>
            <person name="Yoshida-Takashima Y."/>
            <person name="Takaki Y."/>
            <person name="Nunoura T."/>
            <person name="Takai K."/>
        </authorList>
    </citation>
    <scope>NUCLEOTIDE SEQUENCE [LARGE SCALE GENOMIC DNA]</scope>
    <source>
        <strain evidence="6 9">YKB31</strain>
        <strain evidence="7 8">YKB32</strain>
    </source>
</reference>
<dbReference type="AlphaFoldDB" id="A0A371R6S6"/>
<name>A0A371R6S6_9CREN</name>
<dbReference type="Proteomes" id="UP000257123">
    <property type="component" value="Unassembled WGS sequence"/>
</dbReference>
<evidence type="ECO:0000256" key="1">
    <source>
        <dbReference type="ARBA" id="ARBA00004141"/>
    </source>
</evidence>
<evidence type="ECO:0000256" key="4">
    <source>
        <dbReference type="ARBA" id="ARBA00023136"/>
    </source>
</evidence>
<dbReference type="EMBL" id="NMUF01000002">
    <property type="protein sequence ID" value="RFB00229.1"/>
    <property type="molecule type" value="Genomic_DNA"/>
</dbReference>
<dbReference type="Proteomes" id="UP000256877">
    <property type="component" value="Unassembled WGS sequence"/>
</dbReference>
<keyword evidence="2 5" id="KW-0812">Transmembrane</keyword>
<dbReference type="RefSeq" id="WP_116421165.1">
    <property type="nucleotide sequence ID" value="NZ_NMUE01000018.1"/>
</dbReference>
<proteinExistence type="predicted"/>
<sequence>MSPAVVVGLLLIVLGLYSIAVTKNLVRILISLELVTVGAFAALAPAAASNPVLAFYGVLILVMISVSEASILAALIYRNYALTKQTDVSSITAGREV</sequence>
<comment type="subcellular location">
    <subcellularLocation>
        <location evidence="1">Membrane</location>
        <topology evidence="1">Multi-pass membrane protein</topology>
    </subcellularLocation>
</comment>
<organism evidence="7 8">
    <name type="scientific">Pyrobaculum aerophilum</name>
    <dbReference type="NCBI Taxonomy" id="13773"/>
    <lineage>
        <taxon>Archaea</taxon>
        <taxon>Thermoproteota</taxon>
        <taxon>Thermoprotei</taxon>
        <taxon>Thermoproteales</taxon>
        <taxon>Thermoproteaceae</taxon>
        <taxon>Pyrobaculum</taxon>
    </lineage>
</organism>
<dbReference type="Gene3D" id="1.10.287.3510">
    <property type="match status" value="1"/>
</dbReference>
<dbReference type="EMBL" id="NMUE01000018">
    <property type="protein sequence ID" value="RFA95837.1"/>
    <property type="molecule type" value="Genomic_DNA"/>
</dbReference>
<evidence type="ECO:0000256" key="5">
    <source>
        <dbReference type="SAM" id="Phobius"/>
    </source>
</evidence>
<feature type="transmembrane region" description="Helical" evidence="5">
    <location>
        <begin position="53"/>
        <end position="77"/>
    </location>
</feature>
<dbReference type="GO" id="GO:0016020">
    <property type="term" value="C:membrane"/>
    <property type="evidence" value="ECO:0007669"/>
    <property type="project" value="UniProtKB-SubCell"/>
</dbReference>
<feature type="transmembrane region" description="Helical" evidence="5">
    <location>
        <begin position="28"/>
        <end position="46"/>
    </location>
</feature>
<evidence type="ECO:0000313" key="9">
    <source>
        <dbReference type="Proteomes" id="UP000257123"/>
    </source>
</evidence>
<evidence type="ECO:0008006" key="10">
    <source>
        <dbReference type="Google" id="ProtNLM"/>
    </source>
</evidence>
<keyword evidence="4 5" id="KW-0472">Membrane</keyword>
<keyword evidence="3 5" id="KW-1133">Transmembrane helix</keyword>
<accession>A0A371R6S6</accession>
<dbReference type="OrthoDB" id="29004at2157"/>
<evidence type="ECO:0000313" key="8">
    <source>
        <dbReference type="Proteomes" id="UP000256877"/>
    </source>
</evidence>
<evidence type="ECO:0000313" key="6">
    <source>
        <dbReference type="EMBL" id="RFA95837.1"/>
    </source>
</evidence>